<dbReference type="EMBL" id="CAPB01000039">
    <property type="protein sequence ID" value="CCO95280.1"/>
    <property type="molecule type" value="Genomic_DNA"/>
</dbReference>
<organism evidence="1 2">
    <name type="scientific">Erwinia amylovora NBRC 12687 = CFBP 1232</name>
    <dbReference type="NCBI Taxonomy" id="1219359"/>
    <lineage>
        <taxon>Bacteria</taxon>
        <taxon>Pseudomonadati</taxon>
        <taxon>Pseudomonadota</taxon>
        <taxon>Gammaproteobacteria</taxon>
        <taxon>Enterobacterales</taxon>
        <taxon>Erwiniaceae</taxon>
        <taxon>Erwinia</taxon>
    </lineage>
</organism>
<dbReference type="AlphaFoldDB" id="A0A831A6I8"/>
<comment type="caution">
    <text evidence="1">The sequence shown here is derived from an EMBL/GenBank/DDBJ whole genome shotgun (WGS) entry which is preliminary data.</text>
</comment>
<proteinExistence type="predicted"/>
<accession>A0A831A6I8</accession>
<name>A0A831A6I8_ERWAM</name>
<sequence>MLSRGGKQFSTMLQIAINVARSLLPHLCPLLLLAEITGIAPIFAAVKSFSGQFAHSPRWQAGQIMKNIRQMPYRWHGKEIIFLL</sequence>
<reference evidence="1 2" key="2">
    <citation type="submission" date="2013-04" db="EMBL/GenBank/DDBJ databases">
        <title>Comparative genomics of 12 strains of Erwinia amylovora identifies a pan-genome with a large conserved core and provides insights into host specificity.</title>
        <authorList>
            <person name="Mann R.A."/>
            <person name="Smits T.H.M."/>
            <person name="Buehlmann A."/>
            <person name="Blom J."/>
            <person name="Goesmann A."/>
            <person name="Frey J.E."/>
            <person name="Plummer K.M."/>
            <person name="Beer S.V."/>
            <person name="Luck J."/>
            <person name="Duffy B."/>
            <person name="Rodoni B."/>
        </authorList>
    </citation>
    <scope>NUCLEOTIDE SEQUENCE [LARGE SCALE GENOMIC DNA]</scope>
    <source>
        <strain evidence="2">CFBP 1232</strain>
    </source>
</reference>
<protein>
    <submittedName>
        <fullName evidence="1">Uncharacterized protein</fullName>
    </submittedName>
</protein>
<gene>
    <name evidence="1" type="ORF">BN437_3379</name>
</gene>
<evidence type="ECO:0000313" key="2">
    <source>
        <dbReference type="Proteomes" id="UP000013111"/>
    </source>
</evidence>
<reference evidence="1 2" key="1">
    <citation type="submission" date="2012-11" db="EMBL/GenBank/DDBJ databases">
        <authorList>
            <person name="Linke B."/>
        </authorList>
    </citation>
    <scope>NUCLEOTIDE SEQUENCE [LARGE SCALE GENOMIC DNA]</scope>
    <source>
        <strain evidence="2">CFBP 1232</strain>
    </source>
</reference>
<evidence type="ECO:0000313" key="1">
    <source>
        <dbReference type="EMBL" id="CCO95280.1"/>
    </source>
</evidence>
<dbReference type="Proteomes" id="UP000013111">
    <property type="component" value="Unassembled WGS sequence"/>
</dbReference>